<dbReference type="SUPFAM" id="SSF54637">
    <property type="entry name" value="Thioesterase/thiol ester dehydrase-isomerase"/>
    <property type="match status" value="1"/>
</dbReference>
<dbReference type="STRING" id="1031564.CINS_0477"/>
<dbReference type="Proteomes" id="UP000031163">
    <property type="component" value="Chromosome"/>
</dbReference>
<keyword evidence="2" id="KW-0378">Hydrolase</keyword>
<evidence type="ECO:0000256" key="2">
    <source>
        <dbReference type="ARBA" id="ARBA00022801"/>
    </source>
</evidence>
<accession>A0A0A8H3K6</accession>
<gene>
    <name evidence="4" type="ORF">CINS_0477</name>
</gene>
<dbReference type="CDD" id="cd00586">
    <property type="entry name" value="4HBT"/>
    <property type="match status" value="1"/>
</dbReference>
<dbReference type="KEGG" id="cis:CINS_0477"/>
<dbReference type="InterPro" id="IPR006683">
    <property type="entry name" value="Thioestr_dom"/>
</dbReference>
<dbReference type="InterPro" id="IPR008272">
    <property type="entry name" value="HB-CoA_thioesterase_AS"/>
</dbReference>
<dbReference type="GO" id="GO:0047617">
    <property type="term" value="F:fatty acyl-CoA hydrolase activity"/>
    <property type="evidence" value="ECO:0007669"/>
    <property type="project" value="TreeGrafter"/>
</dbReference>
<dbReference type="PANTHER" id="PTHR31793">
    <property type="entry name" value="4-HYDROXYBENZOYL-COA THIOESTERASE FAMILY MEMBER"/>
    <property type="match status" value="1"/>
</dbReference>
<proteinExistence type="inferred from homology"/>
<name>A0A0A8H3K6_9BACT</name>
<dbReference type="EMBL" id="CP007770">
    <property type="protein sequence ID" value="AJC87464.1"/>
    <property type="molecule type" value="Genomic_DNA"/>
</dbReference>
<protein>
    <submittedName>
        <fullName evidence="4">Acyl-CoA thioesterase</fullName>
    </submittedName>
</protein>
<dbReference type="RefSeq" id="WP_039649528.1">
    <property type="nucleotide sequence ID" value="NZ_CP007770.1"/>
</dbReference>
<evidence type="ECO:0000259" key="3">
    <source>
        <dbReference type="Pfam" id="PF03061"/>
    </source>
</evidence>
<dbReference type="Gene3D" id="3.10.129.10">
    <property type="entry name" value="Hotdog Thioesterase"/>
    <property type="match status" value="1"/>
</dbReference>
<dbReference type="HOGENOM" id="CLU_101141_7_1_7"/>
<dbReference type="AlphaFoldDB" id="A0A0A8H3K6"/>
<dbReference type="Pfam" id="PF03061">
    <property type="entry name" value="4HBT"/>
    <property type="match status" value="1"/>
</dbReference>
<evidence type="ECO:0000313" key="4">
    <source>
        <dbReference type="EMBL" id="AJC87464.1"/>
    </source>
</evidence>
<feature type="domain" description="Thioesterase" evidence="3">
    <location>
        <begin position="13"/>
        <end position="94"/>
    </location>
</feature>
<organism evidence="4 5">
    <name type="scientific">Campylobacter insulaenigrae NCTC 12927</name>
    <dbReference type="NCBI Taxonomy" id="1031564"/>
    <lineage>
        <taxon>Bacteria</taxon>
        <taxon>Pseudomonadati</taxon>
        <taxon>Campylobacterota</taxon>
        <taxon>Epsilonproteobacteria</taxon>
        <taxon>Campylobacterales</taxon>
        <taxon>Campylobacteraceae</taxon>
        <taxon>Campylobacter</taxon>
    </lineage>
</organism>
<dbReference type="PROSITE" id="PS01328">
    <property type="entry name" value="4HBCOA_THIOESTERASE"/>
    <property type="match status" value="1"/>
</dbReference>
<comment type="similarity">
    <text evidence="1">Belongs to the 4-hydroxybenzoyl-CoA thioesterase family.</text>
</comment>
<reference evidence="4 5" key="1">
    <citation type="journal article" date="2014" name="Genome Biol. Evol.">
        <title>Comparative Genomics of the Campylobacter lari Group.</title>
        <authorList>
            <person name="Miller W.G."/>
            <person name="Yee E."/>
            <person name="Chapman M.H."/>
            <person name="Smith T.P."/>
            <person name="Bono J.L."/>
            <person name="Huynh S."/>
            <person name="Parker C.T."/>
            <person name="Vandamme P."/>
            <person name="Luong K."/>
            <person name="Korlach J."/>
        </authorList>
    </citation>
    <scope>NUCLEOTIDE SEQUENCE [LARGE SCALE GENOMIC DNA]</scope>
    <source>
        <strain evidence="4 5">NCTC 12927</strain>
    </source>
</reference>
<evidence type="ECO:0000313" key="5">
    <source>
        <dbReference type="Proteomes" id="UP000031163"/>
    </source>
</evidence>
<dbReference type="InterPro" id="IPR029069">
    <property type="entry name" value="HotDog_dom_sf"/>
</dbReference>
<dbReference type="InterPro" id="IPR006684">
    <property type="entry name" value="YbgC/YbaW"/>
</dbReference>
<dbReference type="InterPro" id="IPR050563">
    <property type="entry name" value="4-hydroxybenzoyl-CoA_TE"/>
</dbReference>
<dbReference type="PANTHER" id="PTHR31793:SF37">
    <property type="entry name" value="ACYL-COA THIOESTER HYDROLASE YBGC"/>
    <property type="match status" value="1"/>
</dbReference>
<sequence length="126" mass="14540">MKLRVYYEDTDAGGVVYHANYLKFCERARSEIFFQKNAAIFDKDTGHFLLTKAECNFLKPAKLGDILEVKTHILKLKKASVIIKQEIYKDTEKLFEANFTLAFVKAEKIALIDDDILKVFATLEKE</sequence>
<evidence type="ECO:0000256" key="1">
    <source>
        <dbReference type="ARBA" id="ARBA00005953"/>
    </source>
</evidence>
<dbReference type="GeneID" id="74431287"/>
<dbReference type="NCBIfam" id="TIGR00051">
    <property type="entry name" value="YbgC/FadM family acyl-CoA thioesterase"/>
    <property type="match status" value="1"/>
</dbReference>
<dbReference type="PIRSF" id="PIRSF003230">
    <property type="entry name" value="YbgC"/>
    <property type="match status" value="1"/>
</dbReference>